<proteinExistence type="predicted"/>
<name>A0AAV6NX15_9ROSI</name>
<dbReference type="EMBL" id="JAGKQH010000003">
    <property type="protein sequence ID" value="KAG6604303.1"/>
    <property type="molecule type" value="Genomic_DNA"/>
</dbReference>
<dbReference type="AlphaFoldDB" id="A0AAV6NX15"/>
<feature type="non-terminal residue" evidence="2">
    <location>
        <position position="1"/>
    </location>
</feature>
<evidence type="ECO:0000313" key="3">
    <source>
        <dbReference type="Proteomes" id="UP000685013"/>
    </source>
</evidence>
<gene>
    <name evidence="2" type="ORF">SDJN03_04912</name>
</gene>
<reference evidence="2 3" key="1">
    <citation type="journal article" date="2021" name="Hortic Res">
        <title>The domestication of Cucurbita argyrosperma as revealed by the genome of its wild relative.</title>
        <authorList>
            <person name="Barrera-Redondo J."/>
            <person name="Sanchez-de la Vega G."/>
            <person name="Aguirre-Liguori J.A."/>
            <person name="Castellanos-Morales G."/>
            <person name="Gutierrez-Guerrero Y.T."/>
            <person name="Aguirre-Dugua X."/>
            <person name="Aguirre-Planter E."/>
            <person name="Tenaillon M.I."/>
            <person name="Lira-Saade R."/>
            <person name="Eguiarte L.E."/>
        </authorList>
    </citation>
    <scope>NUCLEOTIDE SEQUENCE [LARGE SCALE GENOMIC DNA]</scope>
    <source>
        <strain evidence="2">JBR-2021</strain>
    </source>
</reference>
<feature type="compositionally biased region" description="Polar residues" evidence="1">
    <location>
        <begin position="68"/>
        <end position="83"/>
    </location>
</feature>
<keyword evidence="3" id="KW-1185">Reference proteome</keyword>
<evidence type="ECO:0000313" key="2">
    <source>
        <dbReference type="EMBL" id="KAG6604303.1"/>
    </source>
</evidence>
<evidence type="ECO:0000256" key="1">
    <source>
        <dbReference type="SAM" id="MobiDB-lite"/>
    </source>
</evidence>
<sequence length="215" mass="22359">MDSSSQSPSEPPAASSPHPPPATTVSSATTSVAAPPQSSPNANPNINPSSFQNQNPNSKASKLLCPTSRHNSNSLSPLHSTGGISIGVPAHQPTPSPQPASFSASYGQHFGGLGRGGVSMSEPASNATPSQSAGKRQILSILVAISLLTREDYKSWSLHQIGKLSVKSPTPALGNVSNCSAFDPFLIDITWKAKVPKEVKVSLWTCLQENEALTI</sequence>
<organism evidence="2 3">
    <name type="scientific">Cucurbita argyrosperma subsp. sororia</name>
    <dbReference type="NCBI Taxonomy" id="37648"/>
    <lineage>
        <taxon>Eukaryota</taxon>
        <taxon>Viridiplantae</taxon>
        <taxon>Streptophyta</taxon>
        <taxon>Embryophyta</taxon>
        <taxon>Tracheophyta</taxon>
        <taxon>Spermatophyta</taxon>
        <taxon>Magnoliopsida</taxon>
        <taxon>eudicotyledons</taxon>
        <taxon>Gunneridae</taxon>
        <taxon>Pentapetalae</taxon>
        <taxon>rosids</taxon>
        <taxon>fabids</taxon>
        <taxon>Cucurbitales</taxon>
        <taxon>Cucurbitaceae</taxon>
        <taxon>Cucurbiteae</taxon>
        <taxon>Cucurbita</taxon>
    </lineage>
</organism>
<feature type="region of interest" description="Disordered" evidence="1">
    <location>
        <begin position="1"/>
        <end position="107"/>
    </location>
</feature>
<protein>
    <submittedName>
        <fullName evidence="2">Uncharacterized protein</fullName>
    </submittedName>
</protein>
<feature type="compositionally biased region" description="Low complexity" evidence="1">
    <location>
        <begin position="23"/>
        <end position="58"/>
    </location>
</feature>
<accession>A0AAV6NX15</accession>
<dbReference type="Proteomes" id="UP000685013">
    <property type="component" value="Chromosome 3"/>
</dbReference>
<feature type="compositionally biased region" description="Low complexity" evidence="1">
    <location>
        <begin position="1"/>
        <end position="16"/>
    </location>
</feature>
<comment type="caution">
    <text evidence="2">The sequence shown here is derived from an EMBL/GenBank/DDBJ whole genome shotgun (WGS) entry which is preliminary data.</text>
</comment>